<evidence type="ECO:0000313" key="3">
    <source>
        <dbReference type="EMBL" id="ABQ26395.1"/>
    </source>
</evidence>
<dbReference type="Proteomes" id="UP000006695">
    <property type="component" value="Chromosome"/>
</dbReference>
<keyword evidence="4" id="KW-1185">Reference proteome</keyword>
<gene>
    <name evidence="3" type="ordered locus">Gura_2210</name>
</gene>
<dbReference type="AlphaFoldDB" id="A5G3M7"/>
<reference evidence="3 4" key="1">
    <citation type="submission" date="2007-05" db="EMBL/GenBank/DDBJ databases">
        <title>Complete sequence of Geobacter uraniireducens Rf4.</title>
        <authorList>
            <consortium name="US DOE Joint Genome Institute"/>
            <person name="Copeland A."/>
            <person name="Lucas S."/>
            <person name="Lapidus A."/>
            <person name="Barry K."/>
            <person name="Detter J.C."/>
            <person name="Glavina del Rio T."/>
            <person name="Hammon N."/>
            <person name="Israni S."/>
            <person name="Dalin E."/>
            <person name="Tice H."/>
            <person name="Pitluck S."/>
            <person name="Chertkov O."/>
            <person name="Brettin T."/>
            <person name="Bruce D."/>
            <person name="Han C."/>
            <person name="Schmutz J."/>
            <person name="Larimer F."/>
            <person name="Land M."/>
            <person name="Hauser L."/>
            <person name="Kyrpides N."/>
            <person name="Mikhailova N."/>
            <person name="Shelobolina E."/>
            <person name="Aklujkar M."/>
            <person name="Lovley D."/>
            <person name="Richardson P."/>
        </authorList>
    </citation>
    <scope>NUCLEOTIDE SEQUENCE [LARGE SCALE GENOMIC DNA]</scope>
    <source>
        <strain evidence="3 4">Rf4</strain>
    </source>
</reference>
<dbReference type="HOGENOM" id="CLU_061527_0_0_7"/>
<dbReference type="OrthoDB" id="5379188at2"/>
<dbReference type="EMBL" id="CP000698">
    <property type="protein sequence ID" value="ABQ26395.1"/>
    <property type="molecule type" value="Genomic_DNA"/>
</dbReference>
<dbReference type="KEGG" id="gur:Gura_2210"/>
<keyword evidence="1" id="KW-1133">Transmembrane helix</keyword>
<protein>
    <recommendedName>
        <fullName evidence="2">SMODS-associated and fused to various effectors domain-containing protein</fullName>
    </recommendedName>
</protein>
<organism evidence="3 4">
    <name type="scientific">Geotalea uraniireducens (strain Rf4)</name>
    <name type="common">Geobacter uraniireducens</name>
    <dbReference type="NCBI Taxonomy" id="351605"/>
    <lineage>
        <taxon>Bacteria</taxon>
        <taxon>Pseudomonadati</taxon>
        <taxon>Thermodesulfobacteriota</taxon>
        <taxon>Desulfuromonadia</taxon>
        <taxon>Geobacterales</taxon>
        <taxon>Geobacteraceae</taxon>
        <taxon>Geotalea</taxon>
    </lineage>
</organism>
<accession>A5G3M7</accession>
<name>A5G3M7_GEOUR</name>
<feature type="domain" description="SMODS-associated and fused to various effectors" evidence="2">
    <location>
        <begin position="193"/>
        <end position="388"/>
    </location>
</feature>
<dbReference type="Pfam" id="PF18145">
    <property type="entry name" value="SAVED"/>
    <property type="match status" value="1"/>
</dbReference>
<feature type="transmembrane region" description="Helical" evidence="1">
    <location>
        <begin position="212"/>
        <end position="231"/>
    </location>
</feature>
<proteinExistence type="predicted"/>
<keyword evidence="1" id="KW-0472">Membrane</keyword>
<evidence type="ECO:0000313" key="4">
    <source>
        <dbReference type="Proteomes" id="UP000006695"/>
    </source>
</evidence>
<sequence length="394" mass="44684">MAEVPEKKKKAGRIKIPDKVVNQLWARAAGRCQFRGCNDILYSDDLTKLHDNLAVISHIIAYEPNGPRGNPVDSFRLATDISNLMLTCRKHGKIIDSIEHVPKYPVALLREYKTEHEKRIKVLTGIQEDSKTHVLIFQAPIAGKTFHIDQAHAFQAILPKYPADENAYIIDLSDIPEKETGEGYWPFLSRIIKTKFDEIFNQGVKRREFNHISVFALAPIPLLVFLGNLIGDKRTVDLYQRHLKTDDWKWKESPEELSEQYYSLCGPEEHDPDAKTAVIISISSSVNKSTVSAVMGDEYNCYELSVANPSRDFLSKRSKLKTFSYEYRRLLEILRTNNGHNKPIHLFCAVPAPVAIECGRLLLPKSDPPIMVYDFINDAGGYTCALAINRSSVE</sequence>
<evidence type="ECO:0000256" key="1">
    <source>
        <dbReference type="SAM" id="Phobius"/>
    </source>
</evidence>
<dbReference type="InterPro" id="IPR040836">
    <property type="entry name" value="SAVED"/>
</dbReference>
<dbReference type="STRING" id="351605.Gura_2210"/>
<dbReference type="RefSeq" id="WP_011939091.1">
    <property type="nucleotide sequence ID" value="NC_009483.1"/>
</dbReference>
<evidence type="ECO:0000259" key="2">
    <source>
        <dbReference type="Pfam" id="PF18145"/>
    </source>
</evidence>
<dbReference type="NCBIfam" id="NF033611">
    <property type="entry name" value="SAVED"/>
    <property type="match status" value="1"/>
</dbReference>
<keyword evidence="1" id="KW-0812">Transmembrane</keyword>